<evidence type="ECO:0000313" key="3">
    <source>
        <dbReference type="Proteomes" id="UP000489600"/>
    </source>
</evidence>
<keyword evidence="3" id="KW-1185">Reference proteome</keyword>
<name>A0A565C282_9BRAS</name>
<reference evidence="2" key="1">
    <citation type="submission" date="2019-07" db="EMBL/GenBank/DDBJ databases">
        <authorList>
            <person name="Dittberner H."/>
        </authorList>
    </citation>
    <scope>NUCLEOTIDE SEQUENCE [LARGE SCALE GENOMIC DNA]</scope>
</reference>
<dbReference type="GO" id="GO:0005509">
    <property type="term" value="F:calcium ion binding"/>
    <property type="evidence" value="ECO:0007669"/>
    <property type="project" value="InterPro"/>
</dbReference>
<evidence type="ECO:0000256" key="1">
    <source>
        <dbReference type="SAM" id="MobiDB-lite"/>
    </source>
</evidence>
<dbReference type="InterPro" id="IPR044205">
    <property type="entry name" value="KIC/PBP1/KRP1"/>
</dbReference>
<dbReference type="PANTHER" id="PTHR47319">
    <property type="entry name" value="CALCIUM-BINDING PROTEIN KIC"/>
    <property type="match status" value="1"/>
</dbReference>
<accession>A0A565C282</accession>
<protein>
    <submittedName>
        <fullName evidence="2">Uncharacterized protein</fullName>
    </submittedName>
</protein>
<proteinExistence type="predicted"/>
<comment type="caution">
    <text evidence="2">The sequence shown here is derived from an EMBL/GenBank/DDBJ whole genome shotgun (WGS) entry which is preliminary data.</text>
</comment>
<dbReference type="AlphaFoldDB" id="A0A565C282"/>
<feature type="compositionally biased region" description="Polar residues" evidence="1">
    <location>
        <begin position="1"/>
        <end position="16"/>
    </location>
</feature>
<feature type="region of interest" description="Disordered" evidence="1">
    <location>
        <begin position="1"/>
        <end position="20"/>
    </location>
</feature>
<organism evidence="2 3">
    <name type="scientific">Arabis nemorensis</name>
    <dbReference type="NCBI Taxonomy" id="586526"/>
    <lineage>
        <taxon>Eukaryota</taxon>
        <taxon>Viridiplantae</taxon>
        <taxon>Streptophyta</taxon>
        <taxon>Embryophyta</taxon>
        <taxon>Tracheophyta</taxon>
        <taxon>Spermatophyta</taxon>
        <taxon>Magnoliopsida</taxon>
        <taxon>eudicotyledons</taxon>
        <taxon>Gunneridae</taxon>
        <taxon>Pentapetalae</taxon>
        <taxon>rosids</taxon>
        <taxon>malvids</taxon>
        <taxon>Brassicales</taxon>
        <taxon>Brassicaceae</taxon>
        <taxon>Arabideae</taxon>
        <taxon>Arabis</taxon>
    </lineage>
</organism>
<dbReference type="Proteomes" id="UP000489600">
    <property type="component" value="Unassembled WGS sequence"/>
</dbReference>
<gene>
    <name evidence="2" type="ORF">ANE_LOCUS18149</name>
</gene>
<evidence type="ECO:0000313" key="2">
    <source>
        <dbReference type="EMBL" id="VVB07705.1"/>
    </source>
</evidence>
<dbReference type="PANTHER" id="PTHR47319:SF15">
    <property type="entry name" value="CALCIUM-BINDING PROTEIN PBP1"/>
    <property type="match status" value="1"/>
</dbReference>
<sequence>MASPKSSTRPTQQNPEPNFHDFFPAMAGKLGGEGLIGELCNGFELLMDGDKVLLRSRAFAGTQRRCCDIRLESTKLIFTR</sequence>
<dbReference type="EMBL" id="CABITT030000006">
    <property type="protein sequence ID" value="VVB07705.1"/>
    <property type="molecule type" value="Genomic_DNA"/>
</dbReference>